<dbReference type="FunCoup" id="K3YRG6">
    <property type="interactions" value="1424"/>
</dbReference>
<dbReference type="CDD" id="cd17330">
    <property type="entry name" value="MFS_SLC46_TetA_like"/>
    <property type="match status" value="1"/>
</dbReference>
<evidence type="ECO:0000256" key="4">
    <source>
        <dbReference type="ARBA" id="ARBA00022989"/>
    </source>
</evidence>
<dbReference type="InterPro" id="IPR011701">
    <property type="entry name" value="MFS"/>
</dbReference>
<dbReference type="STRING" id="4555.K3YRG6"/>
<feature type="transmembrane region" description="Helical" evidence="7">
    <location>
        <begin position="403"/>
        <end position="421"/>
    </location>
</feature>
<dbReference type="InterPro" id="IPR001958">
    <property type="entry name" value="Tet-R_TetA/multi-R_MdtG-like"/>
</dbReference>
<dbReference type="EMBL" id="AGNK02000480">
    <property type="status" value="NOT_ANNOTATED_CDS"/>
    <property type="molecule type" value="Genomic_DNA"/>
</dbReference>
<proteinExistence type="predicted"/>
<dbReference type="SUPFAM" id="SSF103473">
    <property type="entry name" value="MFS general substrate transporter"/>
    <property type="match status" value="1"/>
</dbReference>
<evidence type="ECO:0000256" key="5">
    <source>
        <dbReference type="ARBA" id="ARBA00023136"/>
    </source>
</evidence>
<organism evidence="9 10">
    <name type="scientific">Setaria italica</name>
    <name type="common">Foxtail millet</name>
    <name type="synonym">Panicum italicum</name>
    <dbReference type="NCBI Taxonomy" id="4555"/>
    <lineage>
        <taxon>Eukaryota</taxon>
        <taxon>Viridiplantae</taxon>
        <taxon>Streptophyta</taxon>
        <taxon>Embryophyta</taxon>
        <taxon>Tracheophyta</taxon>
        <taxon>Spermatophyta</taxon>
        <taxon>Magnoliopsida</taxon>
        <taxon>Liliopsida</taxon>
        <taxon>Poales</taxon>
        <taxon>Poaceae</taxon>
        <taxon>PACMAD clade</taxon>
        <taxon>Panicoideae</taxon>
        <taxon>Panicodae</taxon>
        <taxon>Paniceae</taxon>
        <taxon>Cenchrinae</taxon>
        <taxon>Setaria</taxon>
    </lineage>
</organism>
<feature type="transmembrane region" description="Helical" evidence="7">
    <location>
        <begin position="254"/>
        <end position="272"/>
    </location>
</feature>
<evidence type="ECO:0000259" key="8">
    <source>
        <dbReference type="PROSITE" id="PS50850"/>
    </source>
</evidence>
<dbReference type="Gene3D" id="1.20.1250.20">
    <property type="entry name" value="MFS general substrate transporter like domains"/>
    <property type="match status" value="1"/>
</dbReference>
<dbReference type="PANTHER" id="PTHR23504:SF116">
    <property type="entry name" value="MAJOR FACILITATOR SUPERFAMILY PROTEIN"/>
    <property type="match status" value="1"/>
</dbReference>
<protein>
    <recommendedName>
        <fullName evidence="8">Major facilitator superfamily (MFS) profile domain-containing protein</fullName>
    </recommendedName>
</protein>
<dbReference type="PANTHER" id="PTHR23504">
    <property type="entry name" value="MAJOR FACILITATOR SUPERFAMILY DOMAIN-CONTAINING PROTEIN 10"/>
    <property type="match status" value="1"/>
</dbReference>
<feature type="transmembrane region" description="Helical" evidence="7">
    <location>
        <begin position="186"/>
        <end position="214"/>
    </location>
</feature>
<dbReference type="Gramene" id="KQL30873">
    <property type="protein sequence ID" value="KQL30873"/>
    <property type="gene ID" value="SETIT_016860mg"/>
</dbReference>
<feature type="transmembrane region" description="Helical" evidence="7">
    <location>
        <begin position="89"/>
        <end position="109"/>
    </location>
</feature>
<feature type="transmembrane region" description="Helical" evidence="7">
    <location>
        <begin position="373"/>
        <end position="396"/>
    </location>
</feature>
<feature type="transmembrane region" description="Helical" evidence="7">
    <location>
        <begin position="328"/>
        <end position="349"/>
    </location>
</feature>
<dbReference type="EnsemblPlants" id="KQL30873">
    <property type="protein sequence ID" value="KQL30873"/>
    <property type="gene ID" value="SETIT_016860mg"/>
</dbReference>
<dbReference type="GO" id="GO:0022857">
    <property type="term" value="F:transmembrane transporter activity"/>
    <property type="evidence" value="ECO:0007669"/>
    <property type="project" value="InterPro"/>
</dbReference>
<keyword evidence="3 7" id="KW-0812">Transmembrane</keyword>
<dbReference type="Proteomes" id="UP000004995">
    <property type="component" value="Unassembled WGS sequence"/>
</dbReference>
<dbReference type="GO" id="GO:0016020">
    <property type="term" value="C:membrane"/>
    <property type="evidence" value="ECO:0007669"/>
    <property type="project" value="UniProtKB-SubCell"/>
</dbReference>
<evidence type="ECO:0000256" key="6">
    <source>
        <dbReference type="SAM" id="MobiDB-lite"/>
    </source>
</evidence>
<evidence type="ECO:0000256" key="7">
    <source>
        <dbReference type="SAM" id="Phobius"/>
    </source>
</evidence>
<feature type="transmembrane region" description="Helical" evidence="7">
    <location>
        <begin position="465"/>
        <end position="487"/>
    </location>
</feature>
<feature type="compositionally biased region" description="Low complexity" evidence="6">
    <location>
        <begin position="11"/>
        <end position="21"/>
    </location>
</feature>
<accession>K3YRG6</accession>
<dbReference type="PROSITE" id="PS50850">
    <property type="entry name" value="MFS"/>
    <property type="match status" value="1"/>
</dbReference>
<sequence length="536" mass="57212">MPHAYKPLEARSSTRSSSRGGRVAIAAVRERRRGSVGNRQALWTIRAAVTGVVWPVRAPHVARELDRQPEISWRSFTALQKAENTMKDFAGLDHLFVVSFLFYFSYMVIPAITDVTMEAVCPGRDECSVAIYLSGFQNAVTGVGALVVTPIVGNLSDRYGRKALMTLPVTMAIVPLFVLACNRSEVYFYVYYVAKIVSGIFCEGTMHCLCFAYVADHVGPSRRAAAFGLLSGVSAAGFLSGTLTARFLTTSSTFQVAAAVATAAALYLRVFLPDSGGTSCVDEACDPLLQPSSCTSSTSSSASSSDEELSPRLPPPQKGGLPSVSDMVALLTGSLTLSGAATITFFYSLGEHGLQTALLYYLKAQFGYSKDEFANLLLIVGAAGMLSQLTVMPILAPILGEEILLIVGLLGGCTHVFLYGIAWSYWVPYLSAAFVILSAFVHPSIRTNVSKNVASNEQGIAQGCISGISSFGSILGPLIFTPLTAWFLSETGPFNFKGFSILCAGLCTLIAFIISLRMRGAQSSASKKSTVEHEQA</sequence>
<comment type="subcellular location">
    <subcellularLocation>
        <location evidence="1">Membrane</location>
        <topology evidence="1">Multi-pass membrane protein</topology>
    </subcellularLocation>
</comment>
<dbReference type="OMA" id="LGHLFMT"/>
<evidence type="ECO:0000313" key="9">
    <source>
        <dbReference type="EnsemblPlants" id="KQL30873"/>
    </source>
</evidence>
<feature type="domain" description="Major facilitator superfamily (MFS) profile" evidence="8">
    <location>
        <begin position="91"/>
        <end position="523"/>
    </location>
</feature>
<keyword evidence="5 7" id="KW-0472">Membrane</keyword>
<dbReference type="Pfam" id="PF07690">
    <property type="entry name" value="MFS_1"/>
    <property type="match status" value="2"/>
</dbReference>
<evidence type="ECO:0000256" key="1">
    <source>
        <dbReference type="ARBA" id="ARBA00004141"/>
    </source>
</evidence>
<keyword evidence="10" id="KW-1185">Reference proteome</keyword>
<dbReference type="InterPro" id="IPR036259">
    <property type="entry name" value="MFS_trans_sf"/>
</dbReference>
<name>K3YRG6_SETIT</name>
<keyword evidence="4 7" id="KW-1133">Transmembrane helix</keyword>
<dbReference type="AlphaFoldDB" id="K3YRG6"/>
<feature type="transmembrane region" description="Helical" evidence="7">
    <location>
        <begin position="226"/>
        <end position="248"/>
    </location>
</feature>
<reference evidence="10" key="1">
    <citation type="journal article" date="2012" name="Nat. Biotechnol.">
        <title>Reference genome sequence of the model plant Setaria.</title>
        <authorList>
            <person name="Bennetzen J.L."/>
            <person name="Schmutz J."/>
            <person name="Wang H."/>
            <person name="Percifield R."/>
            <person name="Hawkins J."/>
            <person name="Pontaroli A.C."/>
            <person name="Estep M."/>
            <person name="Feng L."/>
            <person name="Vaughn J.N."/>
            <person name="Grimwood J."/>
            <person name="Jenkins J."/>
            <person name="Barry K."/>
            <person name="Lindquist E."/>
            <person name="Hellsten U."/>
            <person name="Deshpande S."/>
            <person name="Wang X."/>
            <person name="Wu X."/>
            <person name="Mitros T."/>
            <person name="Triplett J."/>
            <person name="Yang X."/>
            <person name="Ye C.Y."/>
            <person name="Mauro-Herrera M."/>
            <person name="Wang L."/>
            <person name="Li P."/>
            <person name="Sharma M."/>
            <person name="Sharma R."/>
            <person name="Ronald P.C."/>
            <person name="Panaud O."/>
            <person name="Kellogg E.A."/>
            <person name="Brutnell T.P."/>
            <person name="Doust A.N."/>
            <person name="Tuskan G.A."/>
            <person name="Rokhsar D."/>
            <person name="Devos K.M."/>
        </authorList>
    </citation>
    <scope>NUCLEOTIDE SEQUENCE [LARGE SCALE GENOMIC DNA]</scope>
    <source>
        <strain evidence="10">cv. Yugu1</strain>
    </source>
</reference>
<dbReference type="InterPro" id="IPR020846">
    <property type="entry name" value="MFS_dom"/>
</dbReference>
<feature type="transmembrane region" description="Helical" evidence="7">
    <location>
        <begin position="163"/>
        <end position="180"/>
    </location>
</feature>
<feature type="transmembrane region" description="Helical" evidence="7">
    <location>
        <begin position="129"/>
        <end position="151"/>
    </location>
</feature>
<dbReference type="InParanoid" id="K3YRG6"/>
<dbReference type="PRINTS" id="PR01035">
    <property type="entry name" value="TCRTETA"/>
</dbReference>
<dbReference type="eggNOG" id="KOG2816">
    <property type="taxonomic scope" value="Eukaryota"/>
</dbReference>
<dbReference type="HOGENOM" id="CLU_624715_0_0_1"/>
<reference evidence="9" key="2">
    <citation type="submission" date="2018-08" db="UniProtKB">
        <authorList>
            <consortium name="EnsemblPlants"/>
        </authorList>
    </citation>
    <scope>IDENTIFICATION</scope>
    <source>
        <strain evidence="9">Yugu1</strain>
    </source>
</reference>
<feature type="region of interest" description="Disordered" evidence="6">
    <location>
        <begin position="291"/>
        <end position="318"/>
    </location>
</feature>
<evidence type="ECO:0000256" key="3">
    <source>
        <dbReference type="ARBA" id="ARBA00022692"/>
    </source>
</evidence>
<feature type="compositionally biased region" description="Low complexity" evidence="6">
    <location>
        <begin position="292"/>
        <end position="304"/>
    </location>
</feature>
<evidence type="ECO:0000313" key="10">
    <source>
        <dbReference type="Proteomes" id="UP000004995"/>
    </source>
</evidence>
<keyword evidence="2" id="KW-0813">Transport</keyword>
<feature type="transmembrane region" description="Helical" evidence="7">
    <location>
        <begin position="499"/>
        <end position="518"/>
    </location>
</feature>
<evidence type="ECO:0000256" key="2">
    <source>
        <dbReference type="ARBA" id="ARBA00022448"/>
    </source>
</evidence>
<feature type="region of interest" description="Disordered" evidence="6">
    <location>
        <begin position="1"/>
        <end position="21"/>
    </location>
</feature>